<dbReference type="Pfam" id="PF04969">
    <property type="entry name" value="CS"/>
    <property type="match status" value="1"/>
</dbReference>
<dbReference type="Pfam" id="PF02597">
    <property type="entry name" value="ThiS"/>
    <property type="match status" value="1"/>
</dbReference>
<evidence type="ECO:0000256" key="1">
    <source>
        <dbReference type="ARBA" id="ARBA00022553"/>
    </source>
</evidence>
<dbReference type="GO" id="GO:0030975">
    <property type="term" value="F:thiamine binding"/>
    <property type="evidence" value="ECO:0007669"/>
    <property type="project" value="InterPro"/>
</dbReference>
<comment type="function">
    <text evidence="7">Acts as a sulfur carrier required for molybdopterin biosynthesis. Component of the molybdopterin synthase complex that catalyzes the conversion of precursor Z into molybdopterin by mediating the incorporation of 2 sulfur atoms into precursor Z to generate a dithiolene group. In the complex, serves as sulfur donor by being thiocarboxylated (-COSH) at its C-terminus by UBA4. After interaction with MOCS2B, the sulfur is then transferred to precursor Z to form molybdopterin.</text>
</comment>
<dbReference type="EMBL" id="KZ293644">
    <property type="protein sequence ID" value="PBL03677.1"/>
    <property type="molecule type" value="Genomic_DNA"/>
</dbReference>
<dbReference type="InParanoid" id="A0A2H3EZ15"/>
<name>A0A2H3EZ15_ARMGA</name>
<comment type="subunit">
    <text evidence="7">Heterotetramer; composed of 2 small (MOCS2A) and 2 large (MOCS2B) subunits.</text>
</comment>
<keyword evidence="4" id="KW-0418">Kinase</keyword>
<evidence type="ECO:0000256" key="8">
    <source>
        <dbReference type="SAM" id="MobiDB-lite"/>
    </source>
</evidence>
<keyword evidence="1 7" id="KW-0597">Phosphoprotein</keyword>
<dbReference type="SUPFAM" id="SSF49764">
    <property type="entry name" value="HSP20-like chaperones"/>
    <property type="match status" value="1"/>
</dbReference>
<dbReference type="GO" id="GO:0006777">
    <property type="term" value="P:Mo-molybdopterin cofactor biosynthetic process"/>
    <property type="evidence" value="ECO:0007669"/>
    <property type="project" value="UniProtKB-UniRule"/>
</dbReference>
<comment type="PTM">
    <text evidence="7">C-terminal thiocarboxylation occurs in 2 steps, it is first acyl-adenylated (-COAMP) via the hesA/moeB/thiF part of UBA4, then thiocarboxylated (-COSH) via the rhodanese domain of UBA4.</text>
</comment>
<dbReference type="InterPro" id="IPR036371">
    <property type="entry name" value="TPK_B1-bd_sf"/>
</dbReference>
<dbReference type="SMART" id="SM00983">
    <property type="entry name" value="TPK_B1_binding"/>
    <property type="match status" value="1"/>
</dbReference>
<dbReference type="InterPro" id="IPR028887">
    <property type="entry name" value="MOCS2A_euk"/>
</dbReference>
<dbReference type="UniPathway" id="UPA00344"/>
<dbReference type="OrthoDB" id="266138at2759"/>
<keyword evidence="5" id="KW-0067">ATP-binding</keyword>
<dbReference type="Gene3D" id="2.60.40.790">
    <property type="match status" value="1"/>
</dbReference>
<evidence type="ECO:0000313" key="10">
    <source>
        <dbReference type="EMBL" id="PBL03677.1"/>
    </source>
</evidence>
<protein>
    <recommendedName>
        <fullName evidence="7">Molybdopterin synthase sulfur carrier subunit</fullName>
    </recommendedName>
    <alternativeName>
        <fullName evidence="7">Molybdenum cofactor synthesis protein 2 small subunit</fullName>
    </alternativeName>
    <alternativeName>
        <fullName evidence="7">Molybdenum cofactor synthesis protein 2A</fullName>
        <shortName evidence="7">MOCS2A</shortName>
    </alternativeName>
    <alternativeName>
        <fullName evidence="7">Sulfur carrier protein MOCS2A</fullName>
    </alternativeName>
</protein>
<keyword evidence="11" id="KW-1185">Reference proteome</keyword>
<dbReference type="CDD" id="cd07995">
    <property type="entry name" value="TPK"/>
    <property type="match status" value="1"/>
</dbReference>
<keyword evidence="2" id="KW-0808">Transferase</keyword>
<feature type="region of interest" description="Disordered" evidence="8">
    <location>
        <begin position="120"/>
        <end position="159"/>
    </location>
</feature>
<keyword evidence="3 7" id="KW-0547">Nucleotide-binding</keyword>
<dbReference type="Gene3D" id="3.40.50.10240">
    <property type="entry name" value="Thiamin pyrophosphokinase, catalytic domain"/>
    <property type="match status" value="1"/>
</dbReference>
<dbReference type="Pfam" id="PF04265">
    <property type="entry name" value="TPK_B1_binding"/>
    <property type="match status" value="1"/>
</dbReference>
<dbReference type="Pfam" id="PF04263">
    <property type="entry name" value="TPK_catalytic"/>
    <property type="match status" value="1"/>
</dbReference>
<evidence type="ECO:0000256" key="6">
    <source>
        <dbReference type="ARBA" id="ARBA00023150"/>
    </source>
</evidence>
<dbReference type="InterPro" id="IPR016155">
    <property type="entry name" value="Mopterin_synth/thiamin_S_b"/>
</dbReference>
<dbReference type="GO" id="GO:0005524">
    <property type="term" value="F:ATP binding"/>
    <property type="evidence" value="ECO:0007669"/>
    <property type="project" value="UniProtKB-KW"/>
</dbReference>
<evidence type="ECO:0000256" key="3">
    <source>
        <dbReference type="ARBA" id="ARBA00022741"/>
    </source>
</evidence>
<dbReference type="Gene3D" id="3.10.20.30">
    <property type="match status" value="1"/>
</dbReference>
<gene>
    <name evidence="10" type="ORF">ARMGADRAFT_1041523</name>
</gene>
<dbReference type="SUPFAM" id="SSF54285">
    <property type="entry name" value="MoaD/ThiS"/>
    <property type="match status" value="1"/>
</dbReference>
<evidence type="ECO:0000259" key="9">
    <source>
        <dbReference type="SMART" id="SM00983"/>
    </source>
</evidence>
<sequence length="773" mass="85350">MDKVNDTRYYSYSWHQATVLLMVPYDTLEEDMSVIIERNYLIAGVRGQAPIIKGRLYGNVDVTNSVWQLEPHSSRLSARERTTSTASTASTHSSYAFVSDPEISSSFAASLESGQASDAEEFSASSPALSSPSLSSADEQRGFSFRRKPHSGTASRAVSPGQIIQSIASSYSSVESLHSQSGRLLTLHLEKDQSIIWPSLIVGPVPDTLAPYVHNSVIFDASYELEHQYNMDSTSLVLLAMEQFDIHKDREEAFECFLRAWHMSHAPASTMKLVSHYLPLQTEFNVEDYQSQGQAPRGTTTYYIQCIGGPRGLAQLYLEAGMLHLDGAASTLLSSSHSSLSSIRIPARAQMTDTGAMTWKRDREAAGQFFDRARALAPDLDIPTLPPHTVIDAEELEMPSIELQYDPVPNVDSLRRRRKRDEKALVDNQSKVDDLDSNWYVYLPGLIGAGTALVVPFSPSLLRRLWISSQWRCCADGGANRLHDTAENKESLSRIPSSHIQYLMIYRYLPDLITGDFDSIRTDVRAYYTSKGISVVHDSDQDSTDLMKCMQALSSLQVPGEEPWQVIILGGLAGRLDQTIHTLSYLHKLRKDPSKRVFAVTDDNIGWVLNSGEHSIKINHSVLGKTCGLLPVGIDSTILSTTGLQWNLTETISSFDAMVSTSNHLVPTSGTVWIKTTKPIWWTMELHAEITVLYFAGASTATGRTEEAVPIPINGLSLSNLRDLLISRHPNTGLDKILETCQWSVNMEMVDDPANCELAEGAEVAVICPVSGG</sequence>
<dbReference type="InterPro" id="IPR007052">
    <property type="entry name" value="CS_dom"/>
</dbReference>
<proteinExistence type="inferred from homology"/>
<comment type="similarity">
    <text evidence="7">Belongs to the MoaD family. MOCS2A subfamily.</text>
</comment>
<dbReference type="SUPFAM" id="SSF63862">
    <property type="entry name" value="Thiamin pyrophosphokinase, substrate-binding domain"/>
    <property type="match status" value="1"/>
</dbReference>
<dbReference type="CDD" id="cd00754">
    <property type="entry name" value="Ubl_MoaD"/>
    <property type="match status" value="1"/>
</dbReference>
<dbReference type="InterPro" id="IPR008978">
    <property type="entry name" value="HSP20-like_chaperone"/>
</dbReference>
<feature type="compositionally biased region" description="Low complexity" evidence="8">
    <location>
        <begin position="123"/>
        <end position="137"/>
    </location>
</feature>
<dbReference type="PANTHER" id="PTHR13622:SF8">
    <property type="entry name" value="THIAMIN PYROPHOSPHOKINASE 1"/>
    <property type="match status" value="1"/>
</dbReference>
<dbReference type="FunFam" id="2.60.120.320:FF:000001">
    <property type="entry name" value="Thiamine pyrophosphokinase"/>
    <property type="match status" value="1"/>
</dbReference>
<dbReference type="GO" id="GO:1990140">
    <property type="term" value="C:molybdopterin synthase complex"/>
    <property type="evidence" value="ECO:0007669"/>
    <property type="project" value="UniProtKB-UniRule"/>
</dbReference>
<evidence type="ECO:0000256" key="4">
    <source>
        <dbReference type="ARBA" id="ARBA00022777"/>
    </source>
</evidence>
<keyword evidence="6 7" id="KW-0501">Molybdenum cofactor biosynthesis</keyword>
<feature type="modified residue" description="Glycyl adenylate; alternate" evidence="7">
    <location>
        <position position="773"/>
    </location>
</feature>
<dbReference type="GO" id="GO:0004788">
    <property type="term" value="F:thiamine diphosphokinase activity"/>
    <property type="evidence" value="ECO:0007669"/>
    <property type="project" value="InterPro"/>
</dbReference>
<dbReference type="GO" id="GO:0009229">
    <property type="term" value="P:thiamine diphosphate biosynthetic process"/>
    <property type="evidence" value="ECO:0007669"/>
    <property type="project" value="InterPro"/>
</dbReference>
<dbReference type="GO" id="GO:0006772">
    <property type="term" value="P:thiamine metabolic process"/>
    <property type="evidence" value="ECO:0007669"/>
    <property type="project" value="InterPro"/>
</dbReference>
<comment type="subcellular location">
    <subcellularLocation>
        <location evidence="7">Cytoplasm</location>
    </subcellularLocation>
</comment>
<feature type="domain" description="Thiamin pyrophosphokinase thiamin-binding" evidence="9">
    <location>
        <begin position="612"/>
        <end position="680"/>
    </location>
</feature>
<evidence type="ECO:0000313" key="11">
    <source>
        <dbReference type="Proteomes" id="UP000217790"/>
    </source>
</evidence>
<evidence type="ECO:0000256" key="2">
    <source>
        <dbReference type="ARBA" id="ARBA00022679"/>
    </source>
</evidence>
<dbReference type="InterPro" id="IPR006282">
    <property type="entry name" value="Thi_PPkinase"/>
</dbReference>
<dbReference type="NCBIfam" id="TIGR01378">
    <property type="entry name" value="thi_PPkinase"/>
    <property type="match status" value="1"/>
</dbReference>
<feature type="region of interest" description="Disordered" evidence="8">
    <location>
        <begin position="72"/>
        <end position="91"/>
    </location>
</feature>
<organism evidence="10 11">
    <name type="scientific">Armillaria gallica</name>
    <name type="common">Bulbous honey fungus</name>
    <name type="synonym">Armillaria bulbosa</name>
    <dbReference type="NCBI Taxonomy" id="47427"/>
    <lineage>
        <taxon>Eukaryota</taxon>
        <taxon>Fungi</taxon>
        <taxon>Dikarya</taxon>
        <taxon>Basidiomycota</taxon>
        <taxon>Agaricomycotina</taxon>
        <taxon>Agaricomycetes</taxon>
        <taxon>Agaricomycetidae</taxon>
        <taxon>Agaricales</taxon>
        <taxon>Marasmiineae</taxon>
        <taxon>Physalacriaceae</taxon>
        <taxon>Armillaria</taxon>
    </lineage>
</organism>
<dbReference type="GO" id="GO:0016301">
    <property type="term" value="F:kinase activity"/>
    <property type="evidence" value="ECO:0007669"/>
    <property type="project" value="UniProtKB-KW"/>
</dbReference>
<reference evidence="11" key="1">
    <citation type="journal article" date="2017" name="Nat. Ecol. Evol.">
        <title>Genome expansion and lineage-specific genetic innovations in the forest pathogenic fungi Armillaria.</title>
        <authorList>
            <person name="Sipos G."/>
            <person name="Prasanna A.N."/>
            <person name="Walter M.C."/>
            <person name="O'Connor E."/>
            <person name="Balint B."/>
            <person name="Krizsan K."/>
            <person name="Kiss B."/>
            <person name="Hess J."/>
            <person name="Varga T."/>
            <person name="Slot J."/>
            <person name="Riley R."/>
            <person name="Boka B."/>
            <person name="Rigling D."/>
            <person name="Barry K."/>
            <person name="Lee J."/>
            <person name="Mihaltcheva S."/>
            <person name="LaButti K."/>
            <person name="Lipzen A."/>
            <person name="Waldron R."/>
            <person name="Moloney N.M."/>
            <person name="Sperisen C."/>
            <person name="Kredics L."/>
            <person name="Vagvoelgyi C."/>
            <person name="Patrignani A."/>
            <person name="Fitzpatrick D."/>
            <person name="Nagy I."/>
            <person name="Doyle S."/>
            <person name="Anderson J.B."/>
            <person name="Grigoriev I.V."/>
            <person name="Gueldener U."/>
            <person name="Muensterkoetter M."/>
            <person name="Nagy L.G."/>
        </authorList>
    </citation>
    <scope>NUCLEOTIDE SEQUENCE [LARGE SCALE GENOMIC DNA]</scope>
    <source>
        <strain evidence="11">Ar21-2</strain>
    </source>
</reference>
<dbReference type="Gene3D" id="2.60.120.320">
    <property type="entry name" value="Thiamin pyrophosphokinase, thiamin-binding domain"/>
    <property type="match status" value="1"/>
</dbReference>
<dbReference type="HAMAP" id="MF_03051">
    <property type="entry name" value="MOCS2A"/>
    <property type="match status" value="1"/>
</dbReference>
<dbReference type="InterPro" id="IPR003749">
    <property type="entry name" value="ThiS/MoaD-like"/>
</dbReference>
<dbReference type="InterPro" id="IPR007371">
    <property type="entry name" value="TPK_catalytic"/>
</dbReference>
<evidence type="ECO:0000256" key="5">
    <source>
        <dbReference type="ARBA" id="ARBA00022840"/>
    </source>
</evidence>
<dbReference type="STRING" id="47427.A0A2H3EZ15"/>
<accession>A0A2H3EZ15</accession>
<dbReference type="PANTHER" id="PTHR13622">
    <property type="entry name" value="THIAMIN PYROPHOSPHOKINASE"/>
    <property type="match status" value="1"/>
</dbReference>
<evidence type="ECO:0000256" key="7">
    <source>
        <dbReference type="HAMAP-Rule" id="MF_03051"/>
    </source>
</evidence>
<comment type="pathway">
    <text evidence="7">Cofactor biosynthesis; molybdopterin biosynthesis.</text>
</comment>
<dbReference type="InterPro" id="IPR007373">
    <property type="entry name" value="Thiamin_PyroPKinase_B1-bd"/>
</dbReference>
<feature type="modified residue" description="1-thioglycine; alternate" evidence="7">
    <location>
        <position position="773"/>
    </location>
</feature>
<dbReference type="SUPFAM" id="SSF63999">
    <property type="entry name" value="Thiamin pyrophosphokinase, catalytic domain"/>
    <property type="match status" value="1"/>
</dbReference>
<keyword evidence="7" id="KW-0963">Cytoplasm</keyword>
<dbReference type="Proteomes" id="UP000217790">
    <property type="component" value="Unassembled WGS sequence"/>
</dbReference>
<dbReference type="InterPro" id="IPR036759">
    <property type="entry name" value="TPK_catalytic_sf"/>
</dbReference>
<dbReference type="AlphaFoldDB" id="A0A2H3EZ15"/>
<dbReference type="GO" id="GO:0030366">
    <property type="term" value="F:molybdopterin synthase activity"/>
    <property type="evidence" value="ECO:0007669"/>
    <property type="project" value="UniProtKB-UniRule"/>
</dbReference>
<dbReference type="InterPro" id="IPR012675">
    <property type="entry name" value="Beta-grasp_dom_sf"/>
</dbReference>